<dbReference type="Gene3D" id="3.30.450.20">
    <property type="entry name" value="PAS domain"/>
    <property type="match status" value="1"/>
</dbReference>
<keyword evidence="4" id="KW-0808">Transferase</keyword>
<dbReference type="InterPro" id="IPR050736">
    <property type="entry name" value="Sensor_HK_Regulatory"/>
</dbReference>
<dbReference type="PANTHER" id="PTHR43711">
    <property type="entry name" value="TWO-COMPONENT HISTIDINE KINASE"/>
    <property type="match status" value="1"/>
</dbReference>
<sequence length="537" mass="58623">MNRFCDQTAPDAVDENLRLQTLRDYQILDTPPERSFDDLTALGAELLKTSTALVSLVDEHRQWFKSRFGLDAFETAREVSFCAHAIQHEDVFVVPDARLDERFAGNPLVTDDPFIRFYAGMPITAPNGARLGTFCVIDSIPRSLDSAGKDSLRRLARLAEELLALRMEGMAGRFRQQQLERQQAMNECLLGSLVEAVVVCDAEGKLTLFNDTAREWHGADIRDMDPASLAAQYDLFEADGITPLPMQSLPLLRALQGESVRGAEICIAAGGQPPRFVLANGGPLRDSEGQLMGAVVVMHDISERKRIELMKRNFLASISHELRTPLTSISGAINLLLGGASGELPETASKMLVIAQTNATRLSLLVNDLLDIEKLESGHMRLHLSPQLLLPLVRTAIESNLGYASDFSVKLELQANAVDAMVLADGVRVAQIMDNYLSNAAKFSHPGGTAYVSTELLDGHIHVSVHDTGAGIDPADHPLLFQKFSQLDTSLSRKRGGTGLGLAIVKQLVERMGGNVGLRSEPGEGAVFWFSLPLYSE</sequence>
<dbReference type="FunFam" id="3.30.565.10:FF:000006">
    <property type="entry name" value="Sensor histidine kinase WalK"/>
    <property type="match status" value="1"/>
</dbReference>
<dbReference type="FunFam" id="1.10.287.130:FF:000001">
    <property type="entry name" value="Two-component sensor histidine kinase"/>
    <property type="match status" value="1"/>
</dbReference>
<evidence type="ECO:0000256" key="7">
    <source>
        <dbReference type="ARBA" id="ARBA00023136"/>
    </source>
</evidence>
<dbReference type="SUPFAM" id="SSF47384">
    <property type="entry name" value="Homodimeric domain of signal transducing histidine kinase"/>
    <property type="match status" value="1"/>
</dbReference>
<evidence type="ECO:0000259" key="8">
    <source>
        <dbReference type="PROSITE" id="PS50109"/>
    </source>
</evidence>
<dbReference type="InterPro" id="IPR036097">
    <property type="entry name" value="HisK_dim/P_sf"/>
</dbReference>
<dbReference type="PROSITE" id="PS50109">
    <property type="entry name" value="HIS_KIN"/>
    <property type="match status" value="1"/>
</dbReference>
<dbReference type="SMART" id="SM00387">
    <property type="entry name" value="HATPase_c"/>
    <property type="match status" value="1"/>
</dbReference>
<dbReference type="Pfam" id="PF00512">
    <property type="entry name" value="HisKA"/>
    <property type="match status" value="1"/>
</dbReference>
<dbReference type="Gene3D" id="3.30.450.40">
    <property type="match status" value="1"/>
</dbReference>
<dbReference type="SUPFAM" id="SSF55874">
    <property type="entry name" value="ATPase domain of HSP90 chaperone/DNA topoisomerase II/histidine kinase"/>
    <property type="match status" value="1"/>
</dbReference>
<dbReference type="Pfam" id="PF02518">
    <property type="entry name" value="HATPase_c"/>
    <property type="match status" value="1"/>
</dbReference>
<comment type="caution">
    <text evidence="10">The sequence shown here is derived from an EMBL/GenBank/DDBJ whole genome shotgun (WGS) entry which is preliminary data.</text>
</comment>
<dbReference type="InterPro" id="IPR003018">
    <property type="entry name" value="GAF"/>
</dbReference>
<dbReference type="InterPro" id="IPR035965">
    <property type="entry name" value="PAS-like_dom_sf"/>
</dbReference>
<dbReference type="Gene3D" id="1.10.287.130">
    <property type="match status" value="1"/>
</dbReference>
<dbReference type="EC" id="2.7.13.3" evidence="2"/>
<keyword evidence="3" id="KW-0597">Phosphoprotein</keyword>
<dbReference type="InterPro" id="IPR003594">
    <property type="entry name" value="HATPase_dom"/>
</dbReference>
<dbReference type="EMBL" id="LAZR01000015">
    <property type="protein sequence ID" value="KKO06579.1"/>
    <property type="molecule type" value="Genomic_DNA"/>
</dbReference>
<dbReference type="PRINTS" id="PR00344">
    <property type="entry name" value="BCTRLSENSOR"/>
</dbReference>
<dbReference type="Pfam" id="PF08448">
    <property type="entry name" value="PAS_4"/>
    <property type="match status" value="1"/>
</dbReference>
<dbReference type="SMART" id="SM00065">
    <property type="entry name" value="GAF"/>
    <property type="match status" value="1"/>
</dbReference>
<dbReference type="SUPFAM" id="SSF55781">
    <property type="entry name" value="GAF domain-like"/>
    <property type="match status" value="1"/>
</dbReference>
<accession>A0A0F9YPH7</accession>
<proteinExistence type="predicted"/>
<dbReference type="SUPFAM" id="SSF55785">
    <property type="entry name" value="PYP-like sensor domain (PAS domain)"/>
    <property type="match status" value="1"/>
</dbReference>
<dbReference type="Gene3D" id="3.30.565.10">
    <property type="entry name" value="Histidine kinase-like ATPase, C-terminal domain"/>
    <property type="match status" value="1"/>
</dbReference>
<dbReference type="InterPro" id="IPR004358">
    <property type="entry name" value="Sig_transdc_His_kin-like_C"/>
</dbReference>
<dbReference type="PROSITE" id="PS50113">
    <property type="entry name" value="PAC"/>
    <property type="match status" value="1"/>
</dbReference>
<evidence type="ECO:0000313" key="10">
    <source>
        <dbReference type="EMBL" id="KKO06579.1"/>
    </source>
</evidence>
<organism evidence="10">
    <name type="scientific">marine sediment metagenome</name>
    <dbReference type="NCBI Taxonomy" id="412755"/>
    <lineage>
        <taxon>unclassified sequences</taxon>
        <taxon>metagenomes</taxon>
        <taxon>ecological metagenomes</taxon>
    </lineage>
</organism>
<dbReference type="CDD" id="cd00130">
    <property type="entry name" value="PAS"/>
    <property type="match status" value="1"/>
</dbReference>
<feature type="domain" description="Histidine kinase" evidence="8">
    <location>
        <begin position="317"/>
        <end position="536"/>
    </location>
</feature>
<dbReference type="SMART" id="SM00388">
    <property type="entry name" value="HisKA"/>
    <property type="match status" value="1"/>
</dbReference>
<keyword evidence="5" id="KW-0418">Kinase</keyword>
<feature type="domain" description="PAC" evidence="9">
    <location>
        <begin position="261"/>
        <end position="313"/>
    </location>
</feature>
<dbReference type="InterPro" id="IPR003661">
    <property type="entry name" value="HisK_dim/P_dom"/>
</dbReference>
<dbReference type="InterPro" id="IPR000700">
    <property type="entry name" value="PAS-assoc_C"/>
</dbReference>
<name>A0A0F9YPH7_9ZZZZ</name>
<dbReference type="InterPro" id="IPR036890">
    <property type="entry name" value="HATPase_C_sf"/>
</dbReference>
<evidence type="ECO:0000256" key="1">
    <source>
        <dbReference type="ARBA" id="ARBA00000085"/>
    </source>
</evidence>
<dbReference type="InterPro" id="IPR000014">
    <property type="entry name" value="PAS"/>
</dbReference>
<dbReference type="CDD" id="cd00082">
    <property type="entry name" value="HisKA"/>
    <property type="match status" value="1"/>
</dbReference>
<dbReference type="CDD" id="cd16922">
    <property type="entry name" value="HATPase_EvgS-ArcB-TorS-like"/>
    <property type="match status" value="1"/>
</dbReference>
<evidence type="ECO:0000256" key="4">
    <source>
        <dbReference type="ARBA" id="ARBA00022679"/>
    </source>
</evidence>
<comment type="catalytic activity">
    <reaction evidence="1">
        <text>ATP + protein L-histidine = ADP + protein N-phospho-L-histidine.</text>
        <dbReference type="EC" id="2.7.13.3"/>
    </reaction>
</comment>
<dbReference type="PANTHER" id="PTHR43711:SF1">
    <property type="entry name" value="HISTIDINE KINASE 1"/>
    <property type="match status" value="1"/>
</dbReference>
<dbReference type="AlphaFoldDB" id="A0A0F9YPH7"/>
<dbReference type="InterPro" id="IPR005467">
    <property type="entry name" value="His_kinase_dom"/>
</dbReference>
<dbReference type="InterPro" id="IPR029016">
    <property type="entry name" value="GAF-like_dom_sf"/>
</dbReference>
<gene>
    <name evidence="10" type="ORF">LCGC14_0063870</name>
</gene>
<evidence type="ECO:0000256" key="5">
    <source>
        <dbReference type="ARBA" id="ARBA00022777"/>
    </source>
</evidence>
<evidence type="ECO:0000259" key="9">
    <source>
        <dbReference type="PROSITE" id="PS50113"/>
    </source>
</evidence>
<evidence type="ECO:0000256" key="6">
    <source>
        <dbReference type="ARBA" id="ARBA00023012"/>
    </source>
</evidence>
<dbReference type="GO" id="GO:0000155">
    <property type="term" value="F:phosphorelay sensor kinase activity"/>
    <property type="evidence" value="ECO:0007669"/>
    <property type="project" value="InterPro"/>
</dbReference>
<evidence type="ECO:0000256" key="2">
    <source>
        <dbReference type="ARBA" id="ARBA00012438"/>
    </source>
</evidence>
<keyword evidence="7" id="KW-0472">Membrane</keyword>
<keyword evidence="6" id="KW-0902">Two-component regulatory system</keyword>
<dbReference type="InterPro" id="IPR013656">
    <property type="entry name" value="PAS_4"/>
</dbReference>
<reference evidence="10" key="1">
    <citation type="journal article" date="2015" name="Nature">
        <title>Complex archaea that bridge the gap between prokaryotes and eukaryotes.</title>
        <authorList>
            <person name="Spang A."/>
            <person name="Saw J.H."/>
            <person name="Jorgensen S.L."/>
            <person name="Zaremba-Niedzwiedzka K."/>
            <person name="Martijn J."/>
            <person name="Lind A.E."/>
            <person name="van Eijk R."/>
            <person name="Schleper C."/>
            <person name="Guy L."/>
            <person name="Ettema T.J."/>
        </authorList>
    </citation>
    <scope>NUCLEOTIDE SEQUENCE</scope>
</reference>
<protein>
    <recommendedName>
        <fullName evidence="2">histidine kinase</fullName>
        <ecNumber evidence="2">2.7.13.3</ecNumber>
    </recommendedName>
</protein>
<evidence type="ECO:0000256" key="3">
    <source>
        <dbReference type="ARBA" id="ARBA00022553"/>
    </source>
</evidence>